<dbReference type="SUPFAM" id="SSF53335">
    <property type="entry name" value="S-adenosyl-L-methionine-dependent methyltransferases"/>
    <property type="match status" value="1"/>
</dbReference>
<dbReference type="Gene3D" id="3.40.50.150">
    <property type="entry name" value="Vaccinia Virus protein VP39"/>
    <property type="match status" value="1"/>
</dbReference>
<dbReference type="AlphaFoldDB" id="A0A9Q2P046"/>
<dbReference type="InterPro" id="IPR050210">
    <property type="entry name" value="tRNA_Adenine-N(6)_MTase"/>
</dbReference>
<organism evidence="4 6">
    <name type="scientific">Marivita cryptomonadis</name>
    <dbReference type="NCBI Taxonomy" id="505252"/>
    <lineage>
        <taxon>Bacteria</taxon>
        <taxon>Pseudomonadati</taxon>
        <taxon>Pseudomonadota</taxon>
        <taxon>Alphaproteobacteria</taxon>
        <taxon>Rhodobacterales</taxon>
        <taxon>Roseobacteraceae</taxon>
        <taxon>Marivita</taxon>
    </lineage>
</organism>
<keyword evidence="7" id="KW-1185">Reference proteome</keyword>
<dbReference type="InterPro" id="IPR007848">
    <property type="entry name" value="Small_mtfrase_dom"/>
</dbReference>
<dbReference type="GO" id="GO:0008757">
    <property type="term" value="F:S-adenosylmethionine-dependent methyltransferase activity"/>
    <property type="evidence" value="ECO:0007669"/>
    <property type="project" value="UniProtKB-ARBA"/>
</dbReference>
<dbReference type="GO" id="GO:0008170">
    <property type="term" value="F:N-methyltransferase activity"/>
    <property type="evidence" value="ECO:0007669"/>
    <property type="project" value="UniProtKB-ARBA"/>
</dbReference>
<evidence type="ECO:0000313" key="7">
    <source>
        <dbReference type="Proteomes" id="UP000809440"/>
    </source>
</evidence>
<protein>
    <submittedName>
        <fullName evidence="4">Methyltransferase</fullName>
    </submittedName>
</protein>
<dbReference type="InterPro" id="IPR002052">
    <property type="entry name" value="DNA_methylase_N6_adenine_CS"/>
</dbReference>
<evidence type="ECO:0000259" key="3">
    <source>
        <dbReference type="Pfam" id="PF05175"/>
    </source>
</evidence>
<keyword evidence="1 4" id="KW-0489">Methyltransferase</keyword>
<accession>A0A9Q2P046</accession>
<dbReference type="EMBL" id="JAFBXE010000011">
    <property type="protein sequence ID" value="MBM2413900.1"/>
    <property type="molecule type" value="Genomic_DNA"/>
</dbReference>
<proteinExistence type="predicted"/>
<dbReference type="EMBL" id="JAFBXF010000011">
    <property type="protein sequence ID" value="MBM2418540.1"/>
    <property type="molecule type" value="Genomic_DNA"/>
</dbReference>
<reference evidence="4 7" key="1">
    <citation type="submission" date="2021-01" db="EMBL/GenBank/DDBJ databases">
        <title>Diatom-associated Roseobacters Show Island Model of Population Structure.</title>
        <authorList>
            <person name="Qu L."/>
            <person name="Feng X."/>
            <person name="Chen Y."/>
            <person name="Li L."/>
            <person name="Wang X."/>
            <person name="Hu Z."/>
            <person name="Wang H."/>
            <person name="Luo H."/>
        </authorList>
    </citation>
    <scope>NUCLEOTIDE SEQUENCE</scope>
    <source>
        <strain evidence="5 7">CC28-63</strain>
        <strain evidence="4">CC28-69</strain>
    </source>
</reference>
<dbReference type="Proteomes" id="UP000809440">
    <property type="component" value="Unassembled WGS sequence"/>
</dbReference>
<dbReference type="InterPro" id="IPR029063">
    <property type="entry name" value="SAM-dependent_MTases_sf"/>
</dbReference>
<dbReference type="Proteomes" id="UP000755667">
    <property type="component" value="Unassembled WGS sequence"/>
</dbReference>
<comment type="caution">
    <text evidence="4">The sequence shown here is derived from an EMBL/GenBank/DDBJ whole genome shotgun (WGS) entry which is preliminary data.</text>
</comment>
<dbReference type="Pfam" id="PF05175">
    <property type="entry name" value="MTS"/>
    <property type="match status" value="1"/>
</dbReference>
<name>A0A9Q2P046_9RHOB</name>
<dbReference type="GO" id="GO:0032259">
    <property type="term" value="P:methylation"/>
    <property type="evidence" value="ECO:0007669"/>
    <property type="project" value="UniProtKB-KW"/>
</dbReference>
<gene>
    <name evidence="4" type="ORF">JQX41_16400</name>
    <name evidence="5" type="ORF">JQX48_16260</name>
</gene>
<evidence type="ECO:0000313" key="5">
    <source>
        <dbReference type="EMBL" id="MBM2418540.1"/>
    </source>
</evidence>
<keyword evidence="2" id="KW-0949">S-adenosyl-L-methionine</keyword>
<sequence length="281" mass="30354">MTQDVSCANTVSSLRTDPFAGDELTRDDFLGGAVRIWQPKDGYRAGVDPVLLAASIPAQAGETVLELGCGGGAALACLATRVPGIICTGVEMQPAYAALAQRNLDDNGLAGAVLCADLSNLPADVKSQRFDHVIANPPYFEDFRAVAARSRERAVSRSGALPLEKWVSVASKRLKPGGVATFIQRADRLPELMSAFFACLGALELWPIHPRSTRPARLVLLRGRKERRAAFVSHPPLVLHRGESHEKDADSYTENVSKVLRSACALPFPVQNRHLARRGRP</sequence>
<dbReference type="CDD" id="cd02440">
    <property type="entry name" value="AdoMet_MTases"/>
    <property type="match status" value="1"/>
</dbReference>
<dbReference type="PROSITE" id="PS00092">
    <property type="entry name" value="N6_MTASE"/>
    <property type="match status" value="1"/>
</dbReference>
<evidence type="ECO:0000313" key="4">
    <source>
        <dbReference type="EMBL" id="MBM2413900.1"/>
    </source>
</evidence>
<feature type="domain" description="Methyltransferase small" evidence="3">
    <location>
        <begin position="51"/>
        <end position="144"/>
    </location>
</feature>
<dbReference type="PANTHER" id="PTHR47739:SF1">
    <property type="entry name" value="TRNA1(VAL) (ADENINE(37)-N6)-METHYLTRANSFERASE"/>
    <property type="match status" value="1"/>
</dbReference>
<evidence type="ECO:0000256" key="2">
    <source>
        <dbReference type="ARBA" id="ARBA00022691"/>
    </source>
</evidence>
<dbReference type="PANTHER" id="PTHR47739">
    <property type="entry name" value="TRNA1(VAL) (ADENINE(37)-N6)-METHYLTRANSFERASE"/>
    <property type="match status" value="1"/>
</dbReference>
<dbReference type="OrthoDB" id="5489421at2"/>
<evidence type="ECO:0000313" key="6">
    <source>
        <dbReference type="Proteomes" id="UP000755667"/>
    </source>
</evidence>
<keyword evidence="1 4" id="KW-0808">Transferase</keyword>
<dbReference type="GO" id="GO:0003676">
    <property type="term" value="F:nucleic acid binding"/>
    <property type="evidence" value="ECO:0007669"/>
    <property type="project" value="InterPro"/>
</dbReference>
<evidence type="ECO:0000256" key="1">
    <source>
        <dbReference type="ARBA" id="ARBA00022603"/>
    </source>
</evidence>